<evidence type="ECO:0000256" key="1">
    <source>
        <dbReference type="SAM" id="MobiDB-lite"/>
    </source>
</evidence>
<feature type="region of interest" description="Disordered" evidence="1">
    <location>
        <begin position="146"/>
        <end position="165"/>
    </location>
</feature>
<dbReference type="InParanoid" id="A0A5C3PQ05"/>
<name>A0A5C3PQ05_9APHY</name>
<gene>
    <name evidence="2" type="ORF">K466DRAFT_337666</name>
</gene>
<sequence length="178" mass="19248">MDAGACASPVMSTRIRVPPATGDAVAEGKTDLFRRRVEAVNSGAHVSRVLPVHAVRPGCCCTMMIHGTAAVSALGALSAISGRQTSYCKHTCVLLPRVSARVQFGESSSICSLPTRFPNVYEVSFTGSEQLTKAGTRDNIMISQTWSRSRSPEQTVGRRSSSQMLTSWRVRCMPRSRD</sequence>
<evidence type="ECO:0000313" key="2">
    <source>
        <dbReference type="EMBL" id="TFK91187.1"/>
    </source>
</evidence>
<protein>
    <submittedName>
        <fullName evidence="2">Uncharacterized protein</fullName>
    </submittedName>
</protein>
<accession>A0A5C3PQ05</accession>
<keyword evidence="3" id="KW-1185">Reference proteome</keyword>
<organism evidence="2 3">
    <name type="scientific">Polyporus arcularius HHB13444</name>
    <dbReference type="NCBI Taxonomy" id="1314778"/>
    <lineage>
        <taxon>Eukaryota</taxon>
        <taxon>Fungi</taxon>
        <taxon>Dikarya</taxon>
        <taxon>Basidiomycota</taxon>
        <taxon>Agaricomycotina</taxon>
        <taxon>Agaricomycetes</taxon>
        <taxon>Polyporales</taxon>
        <taxon>Polyporaceae</taxon>
        <taxon>Polyporus</taxon>
    </lineage>
</organism>
<dbReference type="Proteomes" id="UP000308197">
    <property type="component" value="Unassembled WGS sequence"/>
</dbReference>
<dbReference type="AlphaFoldDB" id="A0A5C3PQ05"/>
<reference evidence="2 3" key="1">
    <citation type="journal article" date="2019" name="Nat. Ecol. Evol.">
        <title>Megaphylogeny resolves global patterns of mushroom evolution.</title>
        <authorList>
            <person name="Varga T."/>
            <person name="Krizsan K."/>
            <person name="Foldi C."/>
            <person name="Dima B."/>
            <person name="Sanchez-Garcia M."/>
            <person name="Sanchez-Ramirez S."/>
            <person name="Szollosi G.J."/>
            <person name="Szarkandi J.G."/>
            <person name="Papp V."/>
            <person name="Albert L."/>
            <person name="Andreopoulos W."/>
            <person name="Angelini C."/>
            <person name="Antonin V."/>
            <person name="Barry K.W."/>
            <person name="Bougher N.L."/>
            <person name="Buchanan P."/>
            <person name="Buyck B."/>
            <person name="Bense V."/>
            <person name="Catcheside P."/>
            <person name="Chovatia M."/>
            <person name="Cooper J."/>
            <person name="Damon W."/>
            <person name="Desjardin D."/>
            <person name="Finy P."/>
            <person name="Geml J."/>
            <person name="Haridas S."/>
            <person name="Hughes K."/>
            <person name="Justo A."/>
            <person name="Karasinski D."/>
            <person name="Kautmanova I."/>
            <person name="Kiss B."/>
            <person name="Kocsube S."/>
            <person name="Kotiranta H."/>
            <person name="LaButti K.M."/>
            <person name="Lechner B.E."/>
            <person name="Liimatainen K."/>
            <person name="Lipzen A."/>
            <person name="Lukacs Z."/>
            <person name="Mihaltcheva S."/>
            <person name="Morgado L.N."/>
            <person name="Niskanen T."/>
            <person name="Noordeloos M.E."/>
            <person name="Ohm R.A."/>
            <person name="Ortiz-Santana B."/>
            <person name="Ovrebo C."/>
            <person name="Racz N."/>
            <person name="Riley R."/>
            <person name="Savchenko A."/>
            <person name="Shiryaev A."/>
            <person name="Soop K."/>
            <person name="Spirin V."/>
            <person name="Szebenyi C."/>
            <person name="Tomsovsky M."/>
            <person name="Tulloss R.E."/>
            <person name="Uehling J."/>
            <person name="Grigoriev I.V."/>
            <person name="Vagvolgyi C."/>
            <person name="Papp T."/>
            <person name="Martin F.M."/>
            <person name="Miettinen O."/>
            <person name="Hibbett D.S."/>
            <person name="Nagy L.G."/>
        </authorList>
    </citation>
    <scope>NUCLEOTIDE SEQUENCE [LARGE SCALE GENOMIC DNA]</scope>
    <source>
        <strain evidence="2 3">HHB13444</strain>
    </source>
</reference>
<proteinExistence type="predicted"/>
<evidence type="ECO:0000313" key="3">
    <source>
        <dbReference type="Proteomes" id="UP000308197"/>
    </source>
</evidence>
<dbReference type="EMBL" id="ML211026">
    <property type="protein sequence ID" value="TFK91187.1"/>
    <property type="molecule type" value="Genomic_DNA"/>
</dbReference>